<reference evidence="5 6" key="1">
    <citation type="submission" date="2019-09" db="EMBL/GenBank/DDBJ databases">
        <title>Nocardioides panacisoli sp. nov., isolated from the soil of a ginseng field.</title>
        <authorList>
            <person name="Cho C."/>
        </authorList>
    </citation>
    <scope>NUCLEOTIDE SEQUENCE [LARGE SCALE GENOMIC DNA]</scope>
    <source>
        <strain evidence="5 6">BN140041</strain>
    </source>
</reference>
<dbReference type="EMBL" id="VUJW01000012">
    <property type="protein sequence ID" value="KAA1424326.1"/>
    <property type="molecule type" value="Genomic_DNA"/>
</dbReference>
<evidence type="ECO:0000256" key="2">
    <source>
        <dbReference type="ARBA" id="ARBA00023172"/>
    </source>
</evidence>
<dbReference type="Pfam" id="PF00239">
    <property type="entry name" value="Resolvase"/>
    <property type="match status" value="1"/>
</dbReference>
<dbReference type="RefSeq" id="WP_149752057.1">
    <property type="nucleotide sequence ID" value="NZ_VUJW01000012.1"/>
</dbReference>
<dbReference type="InterPro" id="IPR038109">
    <property type="entry name" value="DNA_bind_recomb_sf"/>
</dbReference>
<dbReference type="Gene3D" id="3.90.1750.20">
    <property type="entry name" value="Putative Large Serine Recombinase, Chain B, Domain 2"/>
    <property type="match status" value="1"/>
</dbReference>
<dbReference type="CDD" id="cd00338">
    <property type="entry name" value="Ser_Recombinase"/>
    <property type="match status" value="1"/>
</dbReference>
<proteinExistence type="predicted"/>
<dbReference type="Proteomes" id="UP000324351">
    <property type="component" value="Unassembled WGS sequence"/>
</dbReference>
<dbReference type="InterPro" id="IPR011109">
    <property type="entry name" value="DNA_bind_recombinase_dom"/>
</dbReference>
<feature type="domain" description="Resolvase/invertase-type recombinase catalytic" evidence="3">
    <location>
        <begin position="4"/>
        <end position="157"/>
    </location>
</feature>
<dbReference type="InterPro" id="IPR036162">
    <property type="entry name" value="Resolvase-like_N_sf"/>
</dbReference>
<evidence type="ECO:0000256" key="1">
    <source>
        <dbReference type="ARBA" id="ARBA00023125"/>
    </source>
</evidence>
<gene>
    <name evidence="5" type="ORF">F0U47_19015</name>
</gene>
<protein>
    <submittedName>
        <fullName evidence="5">Recombinase family protein</fullName>
    </submittedName>
</protein>
<dbReference type="PANTHER" id="PTHR30461">
    <property type="entry name" value="DNA-INVERTASE FROM LAMBDOID PROPHAGE"/>
    <property type="match status" value="1"/>
</dbReference>
<evidence type="ECO:0000313" key="6">
    <source>
        <dbReference type="Proteomes" id="UP000324351"/>
    </source>
</evidence>
<comment type="caution">
    <text evidence="5">The sequence shown here is derived from an EMBL/GenBank/DDBJ whole genome shotgun (WGS) entry which is preliminary data.</text>
</comment>
<dbReference type="GO" id="GO:0000150">
    <property type="term" value="F:DNA strand exchange activity"/>
    <property type="evidence" value="ECO:0007669"/>
    <property type="project" value="InterPro"/>
</dbReference>
<evidence type="ECO:0000313" key="5">
    <source>
        <dbReference type="EMBL" id="KAA1424326.1"/>
    </source>
</evidence>
<dbReference type="SUPFAM" id="SSF53041">
    <property type="entry name" value="Resolvase-like"/>
    <property type="match status" value="1"/>
</dbReference>
<dbReference type="SMART" id="SM00857">
    <property type="entry name" value="Resolvase"/>
    <property type="match status" value="1"/>
</dbReference>
<accession>A0A5B1LUX9</accession>
<dbReference type="Pfam" id="PF07508">
    <property type="entry name" value="Recombinase"/>
    <property type="match status" value="1"/>
</dbReference>
<evidence type="ECO:0000259" key="4">
    <source>
        <dbReference type="PROSITE" id="PS51737"/>
    </source>
</evidence>
<dbReference type="PROSITE" id="PS51737">
    <property type="entry name" value="RECOMBINASE_DNA_BIND"/>
    <property type="match status" value="1"/>
</dbReference>
<dbReference type="PROSITE" id="PS51736">
    <property type="entry name" value="RECOMBINASES_3"/>
    <property type="match status" value="1"/>
</dbReference>
<dbReference type="GO" id="GO:0003677">
    <property type="term" value="F:DNA binding"/>
    <property type="evidence" value="ECO:0007669"/>
    <property type="project" value="UniProtKB-KW"/>
</dbReference>
<sequence length="556" mass="61544">MTKRAILYARKSTLQDRSEEQSASVADQLVITRAYAEQQGWIVVAEHDDDGKSGLLDRSKRPGLDSALKLIEAGDADVFVTRWTSRLSREERDRAELLDLFDLIGVEWHAVHDGGKIDRSTYAGYIQYGVHTVFDVAYSKRVGENWKRAHERRIEAGLPKTTNPQFGYDYKFDLTSGGRRENGRYVINESEAEAVREVFRRYTRGEGFTPLVRWLNDSGWRVKATGSEWSVRTLSRWMDAGFSVGFISKEKDLRDIRGAHEPIITEAEWLAFQAERERRAPLGKKASGAGERWWLAGFVKCGICGGSTFIDSYERPTSLAVCSTHRANPGACSGTSILRATVERVVGSWLLPHLDALEALTQAETQTARDASAAAYATAVETRDKIRDGLADLEVRRSLGEIEANVFHAAQAKLNARLSKAEAAVADAAVALTGDEPDIDGLRNIADTGWTPDQRAALRGVLDRVELTKEQLVVVPVHGDSVIYNRADLAATCEIFGCDKKHYTKGLCKSHGMRARNYGVLDELAERIAQARENASLTVTLDEVETVLAAARGLNS</sequence>
<dbReference type="Gene3D" id="3.40.50.1390">
    <property type="entry name" value="Resolvase, N-terminal catalytic domain"/>
    <property type="match status" value="1"/>
</dbReference>
<keyword evidence="1" id="KW-0238">DNA-binding</keyword>
<keyword evidence="6" id="KW-1185">Reference proteome</keyword>
<keyword evidence="2" id="KW-0233">DNA recombination</keyword>
<dbReference type="InterPro" id="IPR050639">
    <property type="entry name" value="SSR_resolvase"/>
</dbReference>
<dbReference type="PANTHER" id="PTHR30461:SF2">
    <property type="entry name" value="SERINE RECOMBINASE PINE-RELATED"/>
    <property type="match status" value="1"/>
</dbReference>
<dbReference type="InterPro" id="IPR006119">
    <property type="entry name" value="Resolv_N"/>
</dbReference>
<dbReference type="AlphaFoldDB" id="A0A5B1LUX9"/>
<organism evidence="5 6">
    <name type="scientific">Nocardioides antri</name>
    <dbReference type="NCBI Taxonomy" id="2607659"/>
    <lineage>
        <taxon>Bacteria</taxon>
        <taxon>Bacillati</taxon>
        <taxon>Actinomycetota</taxon>
        <taxon>Actinomycetes</taxon>
        <taxon>Propionibacteriales</taxon>
        <taxon>Nocardioidaceae</taxon>
        <taxon>Nocardioides</taxon>
    </lineage>
</organism>
<reference evidence="5 6" key="2">
    <citation type="submission" date="2019-09" db="EMBL/GenBank/DDBJ databases">
        <authorList>
            <person name="Jin C."/>
        </authorList>
    </citation>
    <scope>NUCLEOTIDE SEQUENCE [LARGE SCALE GENOMIC DNA]</scope>
    <source>
        <strain evidence="5 6">BN140041</strain>
    </source>
</reference>
<name>A0A5B1LUX9_9ACTN</name>
<feature type="domain" description="Recombinase" evidence="4">
    <location>
        <begin position="165"/>
        <end position="282"/>
    </location>
</feature>
<evidence type="ECO:0000259" key="3">
    <source>
        <dbReference type="PROSITE" id="PS51736"/>
    </source>
</evidence>